<dbReference type="InterPro" id="IPR010290">
    <property type="entry name" value="TM_effector"/>
</dbReference>
<feature type="transmembrane region" description="Helical" evidence="7">
    <location>
        <begin position="283"/>
        <end position="304"/>
    </location>
</feature>
<feature type="transmembrane region" description="Helical" evidence="7">
    <location>
        <begin position="377"/>
        <end position="398"/>
    </location>
</feature>
<reference evidence="10" key="1">
    <citation type="journal article" date="2019" name="Int. J. Syst. Evol. Microbiol.">
        <title>The Global Catalogue of Microorganisms (GCM) 10K type strain sequencing project: providing services to taxonomists for standard genome sequencing and annotation.</title>
        <authorList>
            <consortium name="The Broad Institute Genomics Platform"/>
            <consortium name="The Broad Institute Genome Sequencing Center for Infectious Disease"/>
            <person name="Wu L."/>
            <person name="Ma J."/>
        </authorList>
    </citation>
    <scope>NUCLEOTIDE SEQUENCE [LARGE SCALE GENOMIC DNA]</scope>
    <source>
        <strain evidence="10">CGMCC 4.7643</strain>
    </source>
</reference>
<keyword evidence="3" id="KW-1003">Cell membrane</keyword>
<keyword evidence="10" id="KW-1185">Reference proteome</keyword>
<feature type="transmembrane region" description="Helical" evidence="7">
    <location>
        <begin position="310"/>
        <end position="331"/>
    </location>
</feature>
<feature type="transmembrane region" description="Helical" evidence="7">
    <location>
        <begin position="222"/>
        <end position="246"/>
    </location>
</feature>
<comment type="subcellular location">
    <subcellularLocation>
        <location evidence="1">Cell membrane</location>
        <topology evidence="1">Multi-pass membrane protein</topology>
    </subcellularLocation>
</comment>
<evidence type="ECO:0000256" key="7">
    <source>
        <dbReference type="SAM" id="Phobius"/>
    </source>
</evidence>
<comment type="caution">
    <text evidence="9">The sequence shown here is derived from an EMBL/GenBank/DDBJ whole genome shotgun (WGS) entry which is preliminary data.</text>
</comment>
<evidence type="ECO:0000256" key="3">
    <source>
        <dbReference type="ARBA" id="ARBA00022475"/>
    </source>
</evidence>
<organism evidence="9 10">
    <name type="scientific">Amycolatopsis samaneae</name>
    <dbReference type="NCBI Taxonomy" id="664691"/>
    <lineage>
        <taxon>Bacteria</taxon>
        <taxon>Bacillati</taxon>
        <taxon>Actinomycetota</taxon>
        <taxon>Actinomycetes</taxon>
        <taxon>Pseudonocardiales</taxon>
        <taxon>Pseudonocardiaceae</taxon>
        <taxon>Amycolatopsis</taxon>
    </lineage>
</organism>
<keyword evidence="2" id="KW-0813">Transport</keyword>
<gene>
    <name evidence="9" type="ORF">ACFSYJ_33020</name>
</gene>
<evidence type="ECO:0000256" key="1">
    <source>
        <dbReference type="ARBA" id="ARBA00004651"/>
    </source>
</evidence>
<evidence type="ECO:0000256" key="5">
    <source>
        <dbReference type="ARBA" id="ARBA00022989"/>
    </source>
</evidence>
<feature type="transmembrane region" description="Helical" evidence="7">
    <location>
        <begin position="36"/>
        <end position="61"/>
    </location>
</feature>
<dbReference type="RefSeq" id="WP_345400303.1">
    <property type="nucleotide sequence ID" value="NZ_BAABHG010000011.1"/>
</dbReference>
<dbReference type="SUPFAM" id="SSF103473">
    <property type="entry name" value="MFS general substrate transporter"/>
    <property type="match status" value="1"/>
</dbReference>
<feature type="transmembrane region" description="Helical" evidence="7">
    <location>
        <begin position="111"/>
        <end position="132"/>
    </location>
</feature>
<feature type="domain" description="Major facilitator superfamily (MFS) profile" evidence="8">
    <location>
        <begin position="1"/>
        <end position="399"/>
    </location>
</feature>
<dbReference type="EMBL" id="JBHUKU010000021">
    <property type="protein sequence ID" value="MFD2463475.1"/>
    <property type="molecule type" value="Genomic_DNA"/>
</dbReference>
<dbReference type="PROSITE" id="PS50850">
    <property type="entry name" value="MFS"/>
    <property type="match status" value="1"/>
</dbReference>
<dbReference type="Gene3D" id="1.20.1250.20">
    <property type="entry name" value="MFS general substrate transporter like domains"/>
    <property type="match status" value="1"/>
</dbReference>
<feature type="transmembrane region" description="Helical" evidence="7">
    <location>
        <begin position="153"/>
        <end position="170"/>
    </location>
</feature>
<evidence type="ECO:0000259" key="8">
    <source>
        <dbReference type="PROSITE" id="PS50850"/>
    </source>
</evidence>
<protein>
    <submittedName>
        <fullName evidence="9">MFS transporter</fullName>
    </submittedName>
</protein>
<dbReference type="InterPro" id="IPR036259">
    <property type="entry name" value="MFS_trans_sf"/>
</dbReference>
<feature type="transmembrane region" description="Helical" evidence="7">
    <location>
        <begin position="82"/>
        <end position="105"/>
    </location>
</feature>
<evidence type="ECO:0000256" key="6">
    <source>
        <dbReference type="ARBA" id="ARBA00023136"/>
    </source>
</evidence>
<sequence>MKTAAGEITPLWRNRDYNVLWVSQVVSELGAAMSQLAFPLLVIFGSGSVVEIGVVVSARAAARFVAGLPAGALADRYSRKKIMLCCRGTLVVGYTSLVVALLFGAATFPHILATTILAGAASALFGPAEEAALPSIVPRSQLSTTVARNTARTYLAGLIGPAVGGALFGIHRVLPFLVDAVTSALSFVGLLFVRLPHRRVERDTNLGQEMWAGLVWVARQRAIAATLVWVVLSNTVFSAMLVPILAMSGEKDTPPGELGLMMTTLSVGGLIGAAIAPRLHAALPAPVIVIGVSWIAALLTPLLAFCSTALQFGLVLAMVMVFAPTANTTIITYQMMTAPDEFRGRTRGAVRLGTGMAGALGPMLGGVLTAVTGGRNVVLVCVAALLVVAVATTASPTIRGLAGKDR</sequence>
<dbReference type="Proteomes" id="UP001597419">
    <property type="component" value="Unassembled WGS sequence"/>
</dbReference>
<dbReference type="PANTHER" id="PTHR23513:SF11">
    <property type="entry name" value="STAPHYLOFERRIN A TRANSPORTER"/>
    <property type="match status" value="1"/>
</dbReference>
<dbReference type="InterPro" id="IPR020846">
    <property type="entry name" value="MFS_dom"/>
</dbReference>
<dbReference type="CDD" id="cd06173">
    <property type="entry name" value="MFS_MefA_like"/>
    <property type="match status" value="1"/>
</dbReference>
<feature type="transmembrane region" description="Helical" evidence="7">
    <location>
        <begin position="258"/>
        <end position="276"/>
    </location>
</feature>
<name>A0ABW5GRI4_9PSEU</name>
<keyword evidence="6 7" id="KW-0472">Membrane</keyword>
<keyword evidence="5 7" id="KW-1133">Transmembrane helix</keyword>
<dbReference type="PANTHER" id="PTHR23513">
    <property type="entry name" value="INTEGRAL MEMBRANE EFFLUX PROTEIN-RELATED"/>
    <property type="match status" value="1"/>
</dbReference>
<keyword evidence="4 7" id="KW-0812">Transmembrane</keyword>
<dbReference type="Pfam" id="PF05977">
    <property type="entry name" value="MFS_3"/>
    <property type="match status" value="1"/>
</dbReference>
<feature type="transmembrane region" description="Helical" evidence="7">
    <location>
        <begin position="176"/>
        <end position="193"/>
    </location>
</feature>
<proteinExistence type="predicted"/>
<evidence type="ECO:0000313" key="9">
    <source>
        <dbReference type="EMBL" id="MFD2463475.1"/>
    </source>
</evidence>
<accession>A0ABW5GRI4</accession>
<evidence type="ECO:0000256" key="2">
    <source>
        <dbReference type="ARBA" id="ARBA00022448"/>
    </source>
</evidence>
<evidence type="ECO:0000256" key="4">
    <source>
        <dbReference type="ARBA" id="ARBA00022692"/>
    </source>
</evidence>
<evidence type="ECO:0000313" key="10">
    <source>
        <dbReference type="Proteomes" id="UP001597419"/>
    </source>
</evidence>
<feature type="transmembrane region" description="Helical" evidence="7">
    <location>
        <begin position="352"/>
        <end position="371"/>
    </location>
</feature>